<dbReference type="PANTHER" id="PTHR10039">
    <property type="entry name" value="AMELOGENIN"/>
    <property type="match status" value="1"/>
</dbReference>
<dbReference type="PANTHER" id="PTHR10039:SF5">
    <property type="entry name" value="NACHT DOMAIN-CONTAINING PROTEIN"/>
    <property type="match status" value="1"/>
</dbReference>
<organism evidence="3 4">
    <name type="scientific">Parathielavia appendiculata</name>
    <dbReference type="NCBI Taxonomy" id="2587402"/>
    <lineage>
        <taxon>Eukaryota</taxon>
        <taxon>Fungi</taxon>
        <taxon>Dikarya</taxon>
        <taxon>Ascomycota</taxon>
        <taxon>Pezizomycotina</taxon>
        <taxon>Sordariomycetes</taxon>
        <taxon>Sordariomycetidae</taxon>
        <taxon>Sordariales</taxon>
        <taxon>Chaetomiaceae</taxon>
        <taxon>Parathielavia</taxon>
    </lineage>
</organism>
<dbReference type="RefSeq" id="XP_062643061.1">
    <property type="nucleotide sequence ID" value="XM_062786508.1"/>
</dbReference>
<evidence type="ECO:0000313" key="3">
    <source>
        <dbReference type="EMBL" id="KAK4119288.1"/>
    </source>
</evidence>
<reference evidence="3" key="1">
    <citation type="journal article" date="2023" name="Mol. Phylogenet. Evol.">
        <title>Genome-scale phylogeny and comparative genomics of the fungal order Sordariales.</title>
        <authorList>
            <person name="Hensen N."/>
            <person name="Bonometti L."/>
            <person name="Westerberg I."/>
            <person name="Brannstrom I.O."/>
            <person name="Guillou S."/>
            <person name="Cros-Aarteil S."/>
            <person name="Calhoun S."/>
            <person name="Haridas S."/>
            <person name="Kuo A."/>
            <person name="Mondo S."/>
            <person name="Pangilinan J."/>
            <person name="Riley R."/>
            <person name="LaButti K."/>
            <person name="Andreopoulos B."/>
            <person name="Lipzen A."/>
            <person name="Chen C."/>
            <person name="Yan M."/>
            <person name="Daum C."/>
            <person name="Ng V."/>
            <person name="Clum A."/>
            <person name="Steindorff A."/>
            <person name="Ohm R.A."/>
            <person name="Martin F."/>
            <person name="Silar P."/>
            <person name="Natvig D.O."/>
            <person name="Lalanne C."/>
            <person name="Gautier V."/>
            <person name="Ament-Velasquez S.L."/>
            <person name="Kruys A."/>
            <person name="Hutchinson M.I."/>
            <person name="Powell A.J."/>
            <person name="Barry K."/>
            <person name="Miller A.N."/>
            <person name="Grigoriev I.V."/>
            <person name="Debuchy R."/>
            <person name="Gladieux P."/>
            <person name="Hiltunen Thoren M."/>
            <person name="Johannesson H."/>
        </authorList>
    </citation>
    <scope>NUCLEOTIDE SEQUENCE</scope>
    <source>
        <strain evidence="3">CBS 731.68</strain>
    </source>
</reference>
<feature type="domain" description="NACHT" evidence="2">
    <location>
        <begin position="42"/>
        <end position="189"/>
    </location>
</feature>
<dbReference type="SUPFAM" id="SSF52540">
    <property type="entry name" value="P-loop containing nucleoside triphosphate hydrolases"/>
    <property type="match status" value="1"/>
</dbReference>
<dbReference type="Gene3D" id="3.40.50.300">
    <property type="entry name" value="P-loop containing nucleotide triphosphate hydrolases"/>
    <property type="match status" value="1"/>
</dbReference>
<comment type="caution">
    <text evidence="3">The sequence shown here is derived from an EMBL/GenBank/DDBJ whole genome shotgun (WGS) entry which is preliminary data.</text>
</comment>
<dbReference type="AlphaFoldDB" id="A0AAN6YZG3"/>
<proteinExistence type="predicted"/>
<sequence>MKKIEQNKDALLDGAYKCILDTEVYAAFTSWSENGSALPSCRLLWVKGHAGTGKTMLIMGIIRELSSRSAKLAPCVSHFFCQGTDTALNSATATLRSLIWLLLVQQPHLISHLRSKHKNAGSSLFQGDTTFIALSNAFESMLKDPDLSPMYFVIDALDECQQDPADLIKLITSSLALSDKVKWLVSSRPTVELKTPDTAGSLVELDAQQLEGPVNAYIDHKLSILKTRERYDDCVLARVAVEVRQRAENTFLWVALAFKALDAEDRTLSYVHGTYAVDIIKEIPPGLSQLYNHMMARIEKGMRRDPQYCEGVLAVATSHSALSASPS</sequence>
<keyword evidence="1" id="KW-0677">Repeat</keyword>
<protein>
    <recommendedName>
        <fullName evidence="2">NACHT domain-containing protein</fullName>
    </recommendedName>
</protein>
<dbReference type="Pfam" id="PF24883">
    <property type="entry name" value="NPHP3_N"/>
    <property type="match status" value="1"/>
</dbReference>
<dbReference type="Proteomes" id="UP001302602">
    <property type="component" value="Unassembled WGS sequence"/>
</dbReference>
<evidence type="ECO:0000313" key="4">
    <source>
        <dbReference type="Proteomes" id="UP001302602"/>
    </source>
</evidence>
<dbReference type="FunFam" id="3.40.50.300:FF:001638">
    <property type="entry name" value="NACHT and WD40 domain protein"/>
    <property type="match status" value="1"/>
</dbReference>
<keyword evidence="4" id="KW-1185">Reference proteome</keyword>
<dbReference type="InterPro" id="IPR056884">
    <property type="entry name" value="NPHP3-like_N"/>
</dbReference>
<accession>A0AAN6YZG3</accession>
<name>A0AAN6YZG3_9PEZI</name>
<dbReference type="InterPro" id="IPR027417">
    <property type="entry name" value="P-loop_NTPase"/>
</dbReference>
<dbReference type="InterPro" id="IPR007111">
    <property type="entry name" value="NACHT_NTPase"/>
</dbReference>
<gene>
    <name evidence="3" type="ORF">N657DRAFT_264056</name>
</gene>
<reference evidence="3" key="2">
    <citation type="submission" date="2023-05" db="EMBL/GenBank/DDBJ databases">
        <authorList>
            <consortium name="Lawrence Berkeley National Laboratory"/>
            <person name="Steindorff A."/>
            <person name="Hensen N."/>
            <person name="Bonometti L."/>
            <person name="Westerberg I."/>
            <person name="Brannstrom I.O."/>
            <person name="Guillou S."/>
            <person name="Cros-Aarteil S."/>
            <person name="Calhoun S."/>
            <person name="Haridas S."/>
            <person name="Kuo A."/>
            <person name="Mondo S."/>
            <person name="Pangilinan J."/>
            <person name="Riley R."/>
            <person name="Labutti K."/>
            <person name="Andreopoulos B."/>
            <person name="Lipzen A."/>
            <person name="Chen C."/>
            <person name="Yanf M."/>
            <person name="Daum C."/>
            <person name="Ng V."/>
            <person name="Clum A."/>
            <person name="Ohm R."/>
            <person name="Martin F."/>
            <person name="Silar P."/>
            <person name="Natvig D."/>
            <person name="Lalanne C."/>
            <person name="Gautier V."/>
            <person name="Ament-Velasquez S.L."/>
            <person name="Kruys A."/>
            <person name="Hutchinson M.I."/>
            <person name="Powell A.J."/>
            <person name="Barry K."/>
            <person name="Miller A.N."/>
            <person name="Grigoriev I.V."/>
            <person name="Debuchy R."/>
            <person name="Gladieux P."/>
            <person name="Thoren M.H."/>
            <person name="Johannesson H."/>
        </authorList>
    </citation>
    <scope>NUCLEOTIDE SEQUENCE</scope>
    <source>
        <strain evidence="3">CBS 731.68</strain>
    </source>
</reference>
<evidence type="ECO:0000259" key="2">
    <source>
        <dbReference type="PROSITE" id="PS50837"/>
    </source>
</evidence>
<dbReference type="GeneID" id="87823276"/>
<dbReference type="EMBL" id="MU853251">
    <property type="protein sequence ID" value="KAK4119288.1"/>
    <property type="molecule type" value="Genomic_DNA"/>
</dbReference>
<evidence type="ECO:0000256" key="1">
    <source>
        <dbReference type="ARBA" id="ARBA00022737"/>
    </source>
</evidence>
<dbReference type="PROSITE" id="PS50837">
    <property type="entry name" value="NACHT"/>
    <property type="match status" value="1"/>
</dbReference>